<evidence type="ECO:0000313" key="1">
    <source>
        <dbReference type="EMBL" id="CAG7825637.1"/>
    </source>
</evidence>
<dbReference type="AlphaFoldDB" id="A0A8J2L4X5"/>
<sequence>MQIAAVVSIIEVGNTILDLTMALLSFEDNTNESNKELGKVLSPEEKEIDKAMLTLATVFATLLLI</sequence>
<organism evidence="1 2">
    <name type="scientific">Allacma fusca</name>
    <dbReference type="NCBI Taxonomy" id="39272"/>
    <lineage>
        <taxon>Eukaryota</taxon>
        <taxon>Metazoa</taxon>
        <taxon>Ecdysozoa</taxon>
        <taxon>Arthropoda</taxon>
        <taxon>Hexapoda</taxon>
        <taxon>Collembola</taxon>
        <taxon>Symphypleona</taxon>
        <taxon>Sminthuridae</taxon>
        <taxon>Allacma</taxon>
    </lineage>
</organism>
<protein>
    <submittedName>
        <fullName evidence="1">Uncharacterized protein</fullName>
    </submittedName>
</protein>
<reference evidence="1" key="1">
    <citation type="submission" date="2021-06" db="EMBL/GenBank/DDBJ databases">
        <authorList>
            <person name="Hodson N. C."/>
            <person name="Mongue J. A."/>
            <person name="Jaron S. K."/>
        </authorList>
    </citation>
    <scope>NUCLEOTIDE SEQUENCE</scope>
</reference>
<name>A0A8J2L4X5_9HEXA</name>
<evidence type="ECO:0000313" key="2">
    <source>
        <dbReference type="Proteomes" id="UP000708208"/>
    </source>
</evidence>
<dbReference type="EMBL" id="CAJVCH010537042">
    <property type="protein sequence ID" value="CAG7825637.1"/>
    <property type="molecule type" value="Genomic_DNA"/>
</dbReference>
<accession>A0A8J2L4X5</accession>
<feature type="non-terminal residue" evidence="1">
    <location>
        <position position="1"/>
    </location>
</feature>
<gene>
    <name evidence="1" type="ORF">AFUS01_LOCUS35738</name>
</gene>
<proteinExistence type="predicted"/>
<comment type="caution">
    <text evidence="1">The sequence shown here is derived from an EMBL/GenBank/DDBJ whole genome shotgun (WGS) entry which is preliminary data.</text>
</comment>
<dbReference type="Proteomes" id="UP000708208">
    <property type="component" value="Unassembled WGS sequence"/>
</dbReference>
<keyword evidence="2" id="KW-1185">Reference proteome</keyword>